<proteinExistence type="predicted"/>
<protein>
    <submittedName>
        <fullName evidence="1">Uncharacterized protein</fullName>
    </submittedName>
</protein>
<dbReference type="EMBL" id="LNYV01000035">
    <property type="protein sequence ID" value="KTD55502.1"/>
    <property type="molecule type" value="Genomic_DNA"/>
</dbReference>
<dbReference type="Proteomes" id="UP000054621">
    <property type="component" value="Unassembled WGS sequence"/>
</dbReference>
<evidence type="ECO:0000313" key="1">
    <source>
        <dbReference type="EMBL" id="KTD55502.1"/>
    </source>
</evidence>
<dbReference type="eggNOG" id="ENOG5031F3K">
    <property type="taxonomic scope" value="Bacteria"/>
</dbReference>
<comment type="caution">
    <text evidence="1">The sequence shown here is derived from an EMBL/GenBank/DDBJ whole genome shotgun (WGS) entry which is preliminary data.</text>
</comment>
<accession>A0A0W0YG36</accession>
<dbReference type="OrthoDB" id="5652773at2"/>
<sequence length="84" mass="10110">MSAVKNFNVVRWEEKSKTNRIEKIKEKLNKFLDNEIPYLKQPPNNDKKTNEDHLKSISEETLEERIQNILKNIEQIEMKLDKLK</sequence>
<dbReference type="PATRIC" id="fig|28087.4.peg.2540"/>
<evidence type="ECO:0000313" key="2">
    <source>
        <dbReference type="Proteomes" id="UP000054621"/>
    </source>
</evidence>
<dbReference type="AlphaFoldDB" id="A0A0W0YG36"/>
<reference evidence="1 2" key="1">
    <citation type="submission" date="2015-11" db="EMBL/GenBank/DDBJ databases">
        <title>Genomic analysis of 38 Legionella species identifies large and diverse effector repertoires.</title>
        <authorList>
            <person name="Burstein D."/>
            <person name="Amaro F."/>
            <person name="Zusman T."/>
            <person name="Lifshitz Z."/>
            <person name="Cohen O."/>
            <person name="Gilbert J.A."/>
            <person name="Pupko T."/>
            <person name="Shuman H.A."/>
            <person name="Segal G."/>
        </authorList>
    </citation>
    <scope>NUCLEOTIDE SEQUENCE [LARGE SCALE GENOMIC DNA]</scope>
    <source>
        <strain evidence="1 2">Mt.St.Helens-4</strain>
    </source>
</reference>
<name>A0A0W0YG36_9GAMM</name>
<gene>
    <name evidence="1" type="ORF">Lsai_2361</name>
</gene>
<dbReference type="RefSeq" id="WP_027271875.1">
    <property type="nucleotide sequence ID" value="NZ_CAAAJE010000026.1"/>
</dbReference>
<organism evidence="1 2">
    <name type="scientific">Legionella sainthelensi</name>
    <dbReference type="NCBI Taxonomy" id="28087"/>
    <lineage>
        <taxon>Bacteria</taxon>
        <taxon>Pseudomonadati</taxon>
        <taxon>Pseudomonadota</taxon>
        <taxon>Gammaproteobacteria</taxon>
        <taxon>Legionellales</taxon>
        <taxon>Legionellaceae</taxon>
        <taxon>Legionella</taxon>
    </lineage>
</organism>